<dbReference type="Proteomes" id="UP000006251">
    <property type="component" value="Unassembled WGS sequence"/>
</dbReference>
<sequence length="740" mass="83500">MNEVAMSGSQFEVFSESLLNLVKGKALYSGNSIDSFQEITEAAAHILNVERVSIWMYSQDRSSIESMDLYEQTPDHHSKGDELSKEQFPAYFTAMAEERFIDAHEAHRDSRTIELSKHYLSRLGIESMLDAPIRFGGQSIGVICLEHIGKFRTWSPQEITYVSSLADLVSHAVEAQKRSIAEAALLESEARYRSLVENIPDILYKTTLEGEITYVSPSVFPVTGYNVDEAIGMSLADEIYADPKDRKLFVTKILKNRFIKNFEAQLRRKDGSLWWGSATAQLVRGDDSRVLGIEGLLRDISVQKTAQEELSYQAVHDRLTGLVNRYEFEKRVSHLLADIQDSNDCHAMCFMDLDQFKVVNDTSGHVAGDALLHKLGQLLLCTINKQYTLARLGGDEFGVLMEHCTLDEAHKVADEILQAVTDYQFRWEDKVFRIGVSIGLVAITKTSTDFTELFRQADAACYVAKDMGRNRIHAYHFDDAELAVRHRDINWVGRINQALAEDRFCLYAQPIIPLDGSNHRHYELLIRMLDEQGEIILPGAFLPAAERYNLIEKLDEWVVRYACSFLAKHSQFFTQIDFVTINLSGPSLTNRSFLQSILRVFEETGVSPSMVCFEITETVAISNLDLAIDFIKTLKESGFRFALDDFGSGISSFGYLKNLPVDYLKIDGMFVKGIVDDPIDYAMVKSINEIGQVMGMQTIAEFVENNEIKDKLTLLGVNCGQGYGLGEPKPLKDLVNQIFN</sequence>
<dbReference type="InterPro" id="IPR052155">
    <property type="entry name" value="Biofilm_reg_signaling"/>
</dbReference>
<proteinExistence type="predicted"/>
<dbReference type="InterPro" id="IPR000014">
    <property type="entry name" value="PAS"/>
</dbReference>
<dbReference type="SUPFAM" id="SSF55781">
    <property type="entry name" value="GAF domain-like"/>
    <property type="match status" value="1"/>
</dbReference>
<dbReference type="SMART" id="SM00065">
    <property type="entry name" value="GAF"/>
    <property type="match status" value="1"/>
</dbReference>
<dbReference type="AlphaFoldDB" id="K6Y9X7"/>
<dbReference type="NCBIfam" id="TIGR00229">
    <property type="entry name" value="sensory_box"/>
    <property type="match status" value="1"/>
</dbReference>
<dbReference type="Pfam" id="PF00563">
    <property type="entry name" value="EAL"/>
    <property type="match status" value="1"/>
</dbReference>
<comment type="cofactor">
    <cofactor evidence="1">
        <name>Mg(2+)</name>
        <dbReference type="ChEBI" id="CHEBI:18420"/>
    </cofactor>
</comment>
<dbReference type="GO" id="GO:0006355">
    <property type="term" value="P:regulation of DNA-templated transcription"/>
    <property type="evidence" value="ECO:0007669"/>
    <property type="project" value="InterPro"/>
</dbReference>
<dbReference type="Pfam" id="PF01590">
    <property type="entry name" value="GAF"/>
    <property type="match status" value="1"/>
</dbReference>
<dbReference type="PROSITE" id="PS50887">
    <property type="entry name" value="GGDEF"/>
    <property type="match status" value="1"/>
</dbReference>
<dbReference type="Gene3D" id="3.30.450.40">
    <property type="match status" value="1"/>
</dbReference>
<dbReference type="SUPFAM" id="SSF55785">
    <property type="entry name" value="PYP-like sensor domain (PAS domain)"/>
    <property type="match status" value="1"/>
</dbReference>
<dbReference type="SUPFAM" id="SSF55073">
    <property type="entry name" value="Nucleotide cyclase"/>
    <property type="match status" value="1"/>
</dbReference>
<evidence type="ECO:0000313" key="7">
    <source>
        <dbReference type="Proteomes" id="UP000006251"/>
    </source>
</evidence>
<evidence type="ECO:0000259" key="5">
    <source>
        <dbReference type="PROSITE" id="PS50887"/>
    </source>
</evidence>
<reference evidence="7" key="1">
    <citation type="journal article" date="2014" name="Environ. Microbiol.">
        <title>Comparative genomics of the marine bacterial genus Glaciecola reveals the high degree of genomic diversity and genomic characteristic for cold adaptation.</title>
        <authorList>
            <person name="Qin Q.L."/>
            <person name="Xie B.B."/>
            <person name="Yu Y."/>
            <person name="Shu Y.L."/>
            <person name="Rong J.C."/>
            <person name="Zhang Y.J."/>
            <person name="Zhao D.L."/>
            <person name="Chen X.L."/>
            <person name="Zhang X.Y."/>
            <person name="Chen B."/>
            <person name="Zhou B.C."/>
            <person name="Zhang Y.Z."/>
        </authorList>
    </citation>
    <scope>NUCLEOTIDE SEQUENCE [LARGE SCALE GENOMIC DNA]</scope>
    <source>
        <strain evidence="7">ACAM 615</strain>
    </source>
</reference>
<gene>
    <name evidence="6" type="ORF">GPAL_2698</name>
</gene>
<feature type="domain" description="PAC" evidence="3">
    <location>
        <begin position="260"/>
        <end position="312"/>
    </location>
</feature>
<dbReference type="InterPro" id="IPR000160">
    <property type="entry name" value="GGDEF_dom"/>
</dbReference>
<dbReference type="PANTHER" id="PTHR44757:SF4">
    <property type="entry name" value="DIGUANYLATE CYCLASE DGCE-RELATED"/>
    <property type="match status" value="1"/>
</dbReference>
<dbReference type="InterPro" id="IPR035919">
    <property type="entry name" value="EAL_sf"/>
</dbReference>
<dbReference type="InterPro" id="IPR029016">
    <property type="entry name" value="GAF-like_dom_sf"/>
</dbReference>
<evidence type="ECO:0000259" key="4">
    <source>
        <dbReference type="PROSITE" id="PS50883"/>
    </source>
</evidence>
<dbReference type="InterPro" id="IPR043128">
    <property type="entry name" value="Rev_trsase/Diguanyl_cyclase"/>
</dbReference>
<dbReference type="SMART" id="SM00091">
    <property type="entry name" value="PAS"/>
    <property type="match status" value="1"/>
</dbReference>
<dbReference type="InterPro" id="IPR000700">
    <property type="entry name" value="PAS-assoc_C"/>
</dbReference>
<dbReference type="PROSITE" id="PS50112">
    <property type="entry name" value="PAS"/>
    <property type="match status" value="1"/>
</dbReference>
<dbReference type="CDD" id="cd00130">
    <property type="entry name" value="PAS"/>
    <property type="match status" value="1"/>
</dbReference>
<dbReference type="PROSITE" id="PS50883">
    <property type="entry name" value="EAL"/>
    <property type="match status" value="1"/>
</dbReference>
<dbReference type="PROSITE" id="PS50113">
    <property type="entry name" value="PAC"/>
    <property type="match status" value="1"/>
</dbReference>
<dbReference type="SMART" id="SM00052">
    <property type="entry name" value="EAL"/>
    <property type="match status" value="1"/>
</dbReference>
<keyword evidence="7" id="KW-1185">Reference proteome</keyword>
<dbReference type="PANTHER" id="PTHR44757">
    <property type="entry name" value="DIGUANYLATE CYCLASE DGCP"/>
    <property type="match status" value="1"/>
</dbReference>
<name>K6Y9X7_9ALTE</name>
<dbReference type="Gene3D" id="3.30.450.20">
    <property type="entry name" value="PAS domain"/>
    <property type="match status" value="1"/>
</dbReference>
<evidence type="ECO:0000259" key="3">
    <source>
        <dbReference type="PROSITE" id="PS50113"/>
    </source>
</evidence>
<dbReference type="FunFam" id="3.30.70.270:FF:000001">
    <property type="entry name" value="Diguanylate cyclase domain protein"/>
    <property type="match status" value="1"/>
</dbReference>
<dbReference type="InterPro" id="IPR013767">
    <property type="entry name" value="PAS_fold"/>
</dbReference>
<protein>
    <submittedName>
        <fullName evidence="6">PAS sensor diguanylate cyclase/phophodiesterase</fullName>
    </submittedName>
</protein>
<dbReference type="EMBL" id="BAEQ01000046">
    <property type="protein sequence ID" value="GAC29549.1"/>
    <property type="molecule type" value="Genomic_DNA"/>
</dbReference>
<evidence type="ECO:0000313" key="6">
    <source>
        <dbReference type="EMBL" id="GAC29549.1"/>
    </source>
</evidence>
<dbReference type="InterPro" id="IPR001610">
    <property type="entry name" value="PAC"/>
</dbReference>
<evidence type="ECO:0000256" key="1">
    <source>
        <dbReference type="ARBA" id="ARBA00001946"/>
    </source>
</evidence>
<dbReference type="STRING" id="1121922.GCA_000428905_03810"/>
<comment type="caution">
    <text evidence="6">The sequence shown here is derived from an EMBL/GenBank/DDBJ whole genome shotgun (WGS) entry which is preliminary data.</text>
</comment>
<dbReference type="Pfam" id="PF00989">
    <property type="entry name" value="PAS"/>
    <property type="match status" value="1"/>
</dbReference>
<dbReference type="InterPro" id="IPR001633">
    <property type="entry name" value="EAL_dom"/>
</dbReference>
<dbReference type="InterPro" id="IPR003018">
    <property type="entry name" value="GAF"/>
</dbReference>
<dbReference type="CDD" id="cd01948">
    <property type="entry name" value="EAL"/>
    <property type="match status" value="1"/>
</dbReference>
<organism evidence="6 7">
    <name type="scientific">Brumicola pallidula DSM 14239 = ACAM 615</name>
    <dbReference type="NCBI Taxonomy" id="1121922"/>
    <lineage>
        <taxon>Bacteria</taxon>
        <taxon>Pseudomonadati</taxon>
        <taxon>Pseudomonadota</taxon>
        <taxon>Gammaproteobacteria</taxon>
        <taxon>Alteromonadales</taxon>
        <taxon>Alteromonadaceae</taxon>
        <taxon>Brumicola</taxon>
    </lineage>
</organism>
<dbReference type="SMART" id="SM00086">
    <property type="entry name" value="PAC"/>
    <property type="match status" value="1"/>
</dbReference>
<dbReference type="Gene3D" id="3.20.20.450">
    <property type="entry name" value="EAL domain"/>
    <property type="match status" value="1"/>
</dbReference>
<dbReference type="InterPro" id="IPR035965">
    <property type="entry name" value="PAS-like_dom_sf"/>
</dbReference>
<dbReference type="GO" id="GO:0003824">
    <property type="term" value="F:catalytic activity"/>
    <property type="evidence" value="ECO:0007669"/>
    <property type="project" value="UniProtKB-ARBA"/>
</dbReference>
<dbReference type="SMART" id="SM00267">
    <property type="entry name" value="GGDEF"/>
    <property type="match status" value="1"/>
</dbReference>
<dbReference type="Gene3D" id="3.30.70.270">
    <property type="match status" value="1"/>
</dbReference>
<dbReference type="RefSeq" id="WP_006012666.1">
    <property type="nucleotide sequence ID" value="NZ_AUAV01000027.1"/>
</dbReference>
<evidence type="ECO:0000259" key="2">
    <source>
        <dbReference type="PROSITE" id="PS50112"/>
    </source>
</evidence>
<dbReference type="Pfam" id="PF00990">
    <property type="entry name" value="GGDEF"/>
    <property type="match status" value="1"/>
</dbReference>
<dbReference type="CDD" id="cd01949">
    <property type="entry name" value="GGDEF"/>
    <property type="match status" value="1"/>
</dbReference>
<feature type="domain" description="GGDEF" evidence="5">
    <location>
        <begin position="344"/>
        <end position="477"/>
    </location>
</feature>
<feature type="domain" description="EAL" evidence="4">
    <location>
        <begin position="488"/>
        <end position="740"/>
    </location>
</feature>
<dbReference type="NCBIfam" id="TIGR00254">
    <property type="entry name" value="GGDEF"/>
    <property type="match status" value="1"/>
</dbReference>
<accession>K6Y9X7</accession>
<dbReference type="SUPFAM" id="SSF141868">
    <property type="entry name" value="EAL domain-like"/>
    <property type="match status" value="1"/>
</dbReference>
<feature type="domain" description="PAS" evidence="2">
    <location>
        <begin position="188"/>
        <end position="240"/>
    </location>
</feature>
<dbReference type="InterPro" id="IPR029787">
    <property type="entry name" value="Nucleotide_cyclase"/>
</dbReference>